<feature type="signal peptide" evidence="1">
    <location>
        <begin position="1"/>
        <end position="34"/>
    </location>
</feature>
<proteinExistence type="predicted"/>
<protein>
    <recommendedName>
        <fullName evidence="4">DUF4034 domain-containing protein</fullName>
    </recommendedName>
</protein>
<evidence type="ECO:0000313" key="2">
    <source>
        <dbReference type="EMBL" id="OAN56851.1"/>
    </source>
</evidence>
<evidence type="ECO:0008006" key="4">
    <source>
        <dbReference type="Google" id="ProtNLM"/>
    </source>
</evidence>
<comment type="caution">
    <text evidence="2">The sequence shown here is derived from an EMBL/GenBank/DDBJ whole genome shotgun (WGS) entry which is preliminary data.</text>
</comment>
<accession>A0A178N0G8</accession>
<feature type="chain" id="PRO_5008092415" description="DUF4034 domain-containing protein" evidence="1">
    <location>
        <begin position="35"/>
        <end position="661"/>
    </location>
</feature>
<gene>
    <name evidence="2" type="ORF">A6A05_07715</name>
</gene>
<reference evidence="2 3" key="1">
    <citation type="submission" date="2016-04" db="EMBL/GenBank/DDBJ databases">
        <title>Draft genome sequence of freshwater magnetotactic bacteria Magnetospirillum marisnigri SP-1 and Magnetospirillum moscoviense BB-1.</title>
        <authorList>
            <person name="Koziaeva V."/>
            <person name="Dziuba M.V."/>
            <person name="Ivanov T.M."/>
            <person name="Kuznetsov B."/>
            <person name="Grouzdev D.S."/>
        </authorList>
    </citation>
    <scope>NUCLEOTIDE SEQUENCE [LARGE SCALE GENOMIC DNA]</scope>
    <source>
        <strain evidence="2 3">BB-1</strain>
    </source>
</reference>
<organism evidence="2 3">
    <name type="scientific">Magnetospirillum moscoviense</name>
    <dbReference type="NCBI Taxonomy" id="1437059"/>
    <lineage>
        <taxon>Bacteria</taxon>
        <taxon>Pseudomonadati</taxon>
        <taxon>Pseudomonadota</taxon>
        <taxon>Alphaproteobacteria</taxon>
        <taxon>Rhodospirillales</taxon>
        <taxon>Rhodospirillaceae</taxon>
        <taxon>Magnetospirillum</taxon>
    </lineage>
</organism>
<dbReference type="AlphaFoldDB" id="A0A178N0G8"/>
<evidence type="ECO:0000256" key="1">
    <source>
        <dbReference type="SAM" id="SignalP"/>
    </source>
</evidence>
<dbReference type="EMBL" id="LWQU01000085">
    <property type="protein sequence ID" value="OAN56851.1"/>
    <property type="molecule type" value="Genomic_DNA"/>
</dbReference>
<sequence length="661" mass="73232">MGHNKMVGSVFVGASGMKYFLFLLSMALASPALAAERCDGRYQAAAAMIDGAISRYDTVYSGGSHWHRLDHVGATLDLYRLWRGLPDLGMRGLEGDDQFENPFDTDSWAEAIAEAVELVENDPSGSSSEPERLKAAIVLDLATSVRRPADWWRAPDDAANPTVVQYTVARLAAERPLLDWLQTIITASDTPWSLAWHLDHGGQDHAAEYERLIADALDKYMAGRGIEWAVAAQLFWHQGTAHADALGRIAKDIEDKVLKCAASPAEYAAHAAGASVAGRYTGIALDRERMAVLPWSVQSVLARNAAMMAMARGGAAEAREVLERLVGITSEPGFRGWLNVARTYTAMSVEQLIEIHRGQELDSKSLRALNLLSVDDLQRLVQSGAFSGWTEASLLHGIFARLVALGRAGEARALLPQIAGKTPAAGAKIAIEEVKESLPDDVAMALVVSRTPGLSTWIKEGSRRSYQYYDVGIYYFDVHDSRELPKAFSAGGAIQGDFETWLLLPQKWYRFRYERGITWSAIERIHSARARWNNNPEDPVPAPAIFKSRSRQSLFGIAKLAALDEIAQLQGERRLIRQVSLTLLRWADSQSETWLKALLSDRDLVAEVLHRVVMLNRYESGGDIDGVPLGKRAFKLLHKRFPRSDWAKKTPHWYNGRQVDH</sequence>
<keyword evidence="1" id="KW-0732">Signal</keyword>
<name>A0A178N0G8_9PROT</name>
<evidence type="ECO:0000313" key="3">
    <source>
        <dbReference type="Proteomes" id="UP000078543"/>
    </source>
</evidence>
<dbReference type="Proteomes" id="UP000078543">
    <property type="component" value="Unassembled WGS sequence"/>
</dbReference>
<keyword evidence="3" id="KW-1185">Reference proteome</keyword>